<reference evidence="1" key="1">
    <citation type="submission" date="2023-04" db="EMBL/GenBank/DDBJ databases">
        <title>A chromosome-level genome assembly of the parasitoid wasp Eretmocerus hayati.</title>
        <authorList>
            <person name="Zhong Y."/>
            <person name="Liu S."/>
            <person name="Liu Y."/>
        </authorList>
    </citation>
    <scope>NUCLEOTIDE SEQUENCE</scope>
    <source>
        <strain evidence="1">ZJU_SS_LIU_2023</strain>
    </source>
</reference>
<keyword evidence="2" id="KW-1185">Reference proteome</keyword>
<dbReference type="Proteomes" id="UP001239111">
    <property type="component" value="Chromosome 3"/>
</dbReference>
<comment type="caution">
    <text evidence="1">The sequence shown here is derived from an EMBL/GenBank/DDBJ whole genome shotgun (WGS) entry which is preliminary data.</text>
</comment>
<gene>
    <name evidence="1" type="ORF">QAD02_005020</name>
</gene>
<protein>
    <submittedName>
        <fullName evidence="1">Uncharacterized protein</fullName>
    </submittedName>
</protein>
<name>A0ACC2NSG5_9HYME</name>
<proteinExistence type="predicted"/>
<dbReference type="EMBL" id="CM056743">
    <property type="protein sequence ID" value="KAJ8673758.1"/>
    <property type="molecule type" value="Genomic_DNA"/>
</dbReference>
<organism evidence="1 2">
    <name type="scientific">Eretmocerus hayati</name>
    <dbReference type="NCBI Taxonomy" id="131215"/>
    <lineage>
        <taxon>Eukaryota</taxon>
        <taxon>Metazoa</taxon>
        <taxon>Ecdysozoa</taxon>
        <taxon>Arthropoda</taxon>
        <taxon>Hexapoda</taxon>
        <taxon>Insecta</taxon>
        <taxon>Pterygota</taxon>
        <taxon>Neoptera</taxon>
        <taxon>Endopterygota</taxon>
        <taxon>Hymenoptera</taxon>
        <taxon>Apocrita</taxon>
        <taxon>Proctotrupomorpha</taxon>
        <taxon>Chalcidoidea</taxon>
        <taxon>Aphelinidae</taxon>
        <taxon>Aphelininae</taxon>
        <taxon>Eretmocerus</taxon>
    </lineage>
</organism>
<evidence type="ECO:0000313" key="2">
    <source>
        <dbReference type="Proteomes" id="UP001239111"/>
    </source>
</evidence>
<evidence type="ECO:0000313" key="1">
    <source>
        <dbReference type="EMBL" id="KAJ8673758.1"/>
    </source>
</evidence>
<accession>A0ACC2NSG5</accession>
<sequence>MSASQYYHVQCTPTVYPADPFEPEADAETLRTAMKGFGTDERAIIDVLAHRGVVQRLTIAEKFKTMYGKDLIKELKSELGGNFEDAVVALMTPLPEFYAKELHDAISGAGTDEETIIEILTSLSNYGIKTISEVYKDLYGNDLEDDIKGDTSGHFQRLLVSLCCASREEDPDVDEAAAQNDAQRLVEAGEGQWGTDESVFNSILITRSYTQLRRIFEEYERITGNSIEDAIKSEFSGNLEKGYLAVVRCARDKTVYFAKRLKHSMKGMGTDDKTLIRIIVARSEIDLGDIKEAYEREYGTQLASDIDSDCGGELKRLLMGLLN</sequence>